<dbReference type="CDD" id="cd00751">
    <property type="entry name" value="thiolase"/>
    <property type="match status" value="1"/>
</dbReference>
<dbReference type="Pfam" id="PF02803">
    <property type="entry name" value="Thiolase_C"/>
    <property type="match status" value="1"/>
</dbReference>
<dbReference type="InterPro" id="IPR002155">
    <property type="entry name" value="Thiolase"/>
</dbReference>
<feature type="active site" description="Proton acceptor" evidence="4">
    <location>
        <position position="389"/>
    </location>
</feature>
<dbReference type="NCBIfam" id="TIGR01930">
    <property type="entry name" value="AcCoA-C-Actrans"/>
    <property type="match status" value="1"/>
</dbReference>
<dbReference type="InterPro" id="IPR020610">
    <property type="entry name" value="Thiolase_AS"/>
</dbReference>
<evidence type="ECO:0000313" key="9">
    <source>
        <dbReference type="Proteomes" id="UP000464374"/>
    </source>
</evidence>
<dbReference type="SUPFAM" id="SSF53901">
    <property type="entry name" value="Thiolase-like"/>
    <property type="match status" value="2"/>
</dbReference>
<gene>
    <name evidence="8" type="ORF">GWP43_05380</name>
</gene>
<evidence type="ECO:0000256" key="5">
    <source>
        <dbReference type="RuleBase" id="RU003557"/>
    </source>
</evidence>
<dbReference type="RefSeq" id="WP_162663287.1">
    <property type="nucleotide sequence ID" value="NZ_CP048020.1"/>
</dbReference>
<dbReference type="Gene3D" id="3.40.47.10">
    <property type="match status" value="2"/>
</dbReference>
<evidence type="ECO:0000256" key="1">
    <source>
        <dbReference type="ARBA" id="ARBA00010982"/>
    </source>
</evidence>
<evidence type="ECO:0000256" key="2">
    <source>
        <dbReference type="ARBA" id="ARBA00022679"/>
    </source>
</evidence>
<organism evidence="8 9">
    <name type="scientific">Treponema vincentii</name>
    <dbReference type="NCBI Taxonomy" id="69710"/>
    <lineage>
        <taxon>Bacteria</taxon>
        <taxon>Pseudomonadati</taxon>
        <taxon>Spirochaetota</taxon>
        <taxon>Spirochaetia</taxon>
        <taxon>Spirochaetales</taxon>
        <taxon>Treponemataceae</taxon>
        <taxon>Treponema</taxon>
    </lineage>
</organism>
<evidence type="ECO:0000256" key="3">
    <source>
        <dbReference type="ARBA" id="ARBA00023315"/>
    </source>
</evidence>
<dbReference type="InterPro" id="IPR016039">
    <property type="entry name" value="Thiolase-like"/>
</dbReference>
<dbReference type="Proteomes" id="UP000464374">
    <property type="component" value="Chromosome"/>
</dbReference>
<feature type="active site" description="Acyl-thioester intermediate" evidence="4">
    <location>
        <position position="90"/>
    </location>
</feature>
<dbReference type="PROSITE" id="PS00099">
    <property type="entry name" value="THIOLASE_3"/>
    <property type="match status" value="1"/>
</dbReference>
<dbReference type="PANTHER" id="PTHR18919:SF107">
    <property type="entry name" value="ACETYL-COA ACETYLTRANSFERASE, CYTOSOLIC"/>
    <property type="match status" value="1"/>
</dbReference>
<dbReference type="AlphaFoldDB" id="A0A6P1Y137"/>
<evidence type="ECO:0000259" key="7">
    <source>
        <dbReference type="Pfam" id="PF02803"/>
    </source>
</evidence>
<reference evidence="8 9" key="1">
    <citation type="submission" date="2020-01" db="EMBL/GenBank/DDBJ databases">
        <title>Complete genome sequence of a human oral phylogroup 1 Treponema sp. strain ATCC 700766, originally isolated from periodontitis dental plaque.</title>
        <authorList>
            <person name="Chan Y."/>
            <person name="Huo Y.-B."/>
            <person name="Yu X.-L."/>
            <person name="Zeng H."/>
            <person name="Leung W.-K."/>
            <person name="Watt R.M."/>
        </authorList>
    </citation>
    <scope>NUCLEOTIDE SEQUENCE [LARGE SCALE GENOMIC DNA]</scope>
    <source>
        <strain evidence="8 9">OMZ 804</strain>
    </source>
</reference>
<dbReference type="EMBL" id="CP048020">
    <property type="protein sequence ID" value="QHX42970.1"/>
    <property type="molecule type" value="Genomic_DNA"/>
</dbReference>
<dbReference type="PIRSF" id="PIRSF000429">
    <property type="entry name" value="Ac-CoA_Ac_transf"/>
    <property type="match status" value="1"/>
</dbReference>
<feature type="domain" description="Thiolase C-terminal" evidence="7">
    <location>
        <begin position="272"/>
        <end position="401"/>
    </location>
</feature>
<comment type="similarity">
    <text evidence="1 5">Belongs to the thiolase-like superfamily. Thiolase family.</text>
</comment>
<accession>A0A6P1Y137</accession>
<keyword evidence="3 5" id="KW-0012">Acyltransferase</keyword>
<evidence type="ECO:0000313" key="8">
    <source>
        <dbReference type="EMBL" id="QHX42970.1"/>
    </source>
</evidence>
<dbReference type="Pfam" id="PF00108">
    <property type="entry name" value="Thiolase_N"/>
    <property type="match status" value="1"/>
</dbReference>
<dbReference type="InterPro" id="IPR020615">
    <property type="entry name" value="Thiolase_acyl_enz_int_AS"/>
</dbReference>
<feature type="active site" description="Proton acceptor" evidence="4">
    <location>
        <position position="359"/>
    </location>
</feature>
<sequence length="402" mass="42122">MAVSKSYIISAKRTAIGKFLGGLSTVPPKDMGSTVVKAVLEEAKVKPDQVSELICGNVLGAGLGQNIARTIALEAGIPETVCAHSVNMVCGSGLRSVMEAVMSIQAGFNDIVLAGGVESMSLAPYLVPANTRSGNKMGNWQAVDHMIYDALTDARANIHMGITAENIAAKFNITRAQQDEFAFASQQKAIAAIDAGKFKNEIVPITIHSKKGDTVFDTDEYPNRTTDLEKLAKLKPAFKSDGTVTAGNASGINDGASFVLVASEAAVKKYNLKPIAEIIGIGQGGVDPLVMGLGPVPAIRNALNYASLKLSDMELIELNEAFAAQSLGVIHELVREHGVDRDALLKRTNVNGGAIALGHPVGASGNRILVTLLHEMIKTDKKIGLASLCIGGGQGTAVIVKR</sequence>
<evidence type="ECO:0000259" key="6">
    <source>
        <dbReference type="Pfam" id="PF00108"/>
    </source>
</evidence>
<dbReference type="InterPro" id="IPR020616">
    <property type="entry name" value="Thiolase_N"/>
</dbReference>
<dbReference type="PROSITE" id="PS00737">
    <property type="entry name" value="THIOLASE_2"/>
    <property type="match status" value="1"/>
</dbReference>
<dbReference type="InterPro" id="IPR020617">
    <property type="entry name" value="Thiolase_C"/>
</dbReference>
<name>A0A6P1Y137_9SPIR</name>
<dbReference type="KEGG" id="trz:GWP43_05380"/>
<dbReference type="GO" id="GO:0003988">
    <property type="term" value="F:acetyl-CoA C-acyltransferase activity"/>
    <property type="evidence" value="ECO:0007669"/>
    <property type="project" value="UniProtKB-ARBA"/>
</dbReference>
<proteinExistence type="inferred from homology"/>
<dbReference type="PANTHER" id="PTHR18919">
    <property type="entry name" value="ACETYL-COA C-ACYLTRANSFERASE"/>
    <property type="match status" value="1"/>
</dbReference>
<dbReference type="InterPro" id="IPR020613">
    <property type="entry name" value="Thiolase_CS"/>
</dbReference>
<protein>
    <submittedName>
        <fullName evidence="8">Acetyl-CoA C-acetyltransferase</fullName>
    </submittedName>
</protein>
<dbReference type="FunFam" id="3.40.47.10:FF:000010">
    <property type="entry name" value="Acetyl-CoA acetyltransferase (Thiolase)"/>
    <property type="match status" value="1"/>
</dbReference>
<dbReference type="PROSITE" id="PS00098">
    <property type="entry name" value="THIOLASE_1"/>
    <property type="match status" value="1"/>
</dbReference>
<evidence type="ECO:0000256" key="4">
    <source>
        <dbReference type="PIRSR" id="PIRSR000429-1"/>
    </source>
</evidence>
<keyword evidence="2 5" id="KW-0808">Transferase</keyword>
<feature type="domain" description="Thiolase N-terminal" evidence="6">
    <location>
        <begin position="7"/>
        <end position="264"/>
    </location>
</feature>